<dbReference type="Pfam" id="PF13649">
    <property type="entry name" value="Methyltransf_25"/>
    <property type="match status" value="1"/>
</dbReference>
<evidence type="ECO:0000313" key="3">
    <source>
        <dbReference type="EMBL" id="MDV2887009.1"/>
    </source>
</evidence>
<dbReference type="EC" id="2.1.-.-" evidence="3"/>
<feature type="domain" description="Methyltransferase" evidence="2">
    <location>
        <begin position="40"/>
        <end position="135"/>
    </location>
</feature>
<name>A0AAJ2U2B7_ALKPS</name>
<evidence type="ECO:0000259" key="2">
    <source>
        <dbReference type="Pfam" id="PF13649"/>
    </source>
</evidence>
<dbReference type="EMBL" id="JAWJAY010000006">
    <property type="protein sequence ID" value="MDV2887009.1"/>
    <property type="molecule type" value="Genomic_DNA"/>
</dbReference>
<dbReference type="InterPro" id="IPR029063">
    <property type="entry name" value="SAM-dependent_MTases_sf"/>
</dbReference>
<dbReference type="Gene3D" id="3.40.50.150">
    <property type="entry name" value="Vaccinia Virus protein VP39"/>
    <property type="match status" value="1"/>
</dbReference>
<dbReference type="RefSeq" id="WP_323467519.1">
    <property type="nucleotide sequence ID" value="NZ_CP144224.1"/>
</dbReference>
<keyword evidence="3" id="KW-0489">Methyltransferase</keyword>
<dbReference type="Proteomes" id="UP001285636">
    <property type="component" value="Unassembled WGS sequence"/>
</dbReference>
<keyword evidence="1 3" id="KW-0808">Transferase</keyword>
<dbReference type="SUPFAM" id="SSF53335">
    <property type="entry name" value="S-adenosyl-L-methionine-dependent methyltransferases"/>
    <property type="match status" value="1"/>
</dbReference>
<organism evidence="3 4">
    <name type="scientific">Alkalihalophilus pseudofirmus</name>
    <name type="common">Bacillus pseudofirmus</name>
    <dbReference type="NCBI Taxonomy" id="79885"/>
    <lineage>
        <taxon>Bacteria</taxon>
        <taxon>Bacillati</taxon>
        <taxon>Bacillota</taxon>
        <taxon>Bacilli</taxon>
        <taxon>Bacillales</taxon>
        <taxon>Bacillaceae</taxon>
        <taxon>Alkalihalophilus</taxon>
    </lineage>
</organism>
<evidence type="ECO:0000256" key="1">
    <source>
        <dbReference type="ARBA" id="ARBA00022679"/>
    </source>
</evidence>
<dbReference type="InterPro" id="IPR041698">
    <property type="entry name" value="Methyltransf_25"/>
</dbReference>
<dbReference type="CDD" id="cd02440">
    <property type="entry name" value="AdoMet_MTases"/>
    <property type="match status" value="1"/>
</dbReference>
<dbReference type="Gene3D" id="2.20.25.110">
    <property type="entry name" value="S-adenosyl-L-methionine-dependent methyltransferases"/>
    <property type="match status" value="1"/>
</dbReference>
<dbReference type="GO" id="GO:0032259">
    <property type="term" value="P:methylation"/>
    <property type="evidence" value="ECO:0007669"/>
    <property type="project" value="UniProtKB-KW"/>
</dbReference>
<accession>A0AAJ2U2B7</accession>
<comment type="caution">
    <text evidence="3">The sequence shown here is derived from an EMBL/GenBank/DDBJ whole genome shotgun (WGS) entry which is preliminary data.</text>
</comment>
<reference evidence="3" key="1">
    <citation type="submission" date="2023-10" db="EMBL/GenBank/DDBJ databases">
        <title>Screening of Alkalihalophilus pseudofirmusBZ-TG-HK211 and Its Alleviation of Salt Stress on Rapeseed Growth.</title>
        <authorList>
            <person name="Zhao B."/>
            <person name="Guo T."/>
        </authorList>
    </citation>
    <scope>NUCLEOTIDE SEQUENCE</scope>
    <source>
        <strain evidence="3">BZ-TG-HK211</strain>
    </source>
</reference>
<evidence type="ECO:0000313" key="4">
    <source>
        <dbReference type="Proteomes" id="UP001285636"/>
    </source>
</evidence>
<dbReference type="GO" id="GO:0008168">
    <property type="term" value="F:methyltransferase activity"/>
    <property type="evidence" value="ECO:0007669"/>
    <property type="project" value="UniProtKB-KW"/>
</dbReference>
<dbReference type="PANTHER" id="PTHR43861">
    <property type="entry name" value="TRANS-ACONITATE 2-METHYLTRANSFERASE-RELATED"/>
    <property type="match status" value="1"/>
</dbReference>
<protein>
    <submittedName>
        <fullName evidence="3">Class I SAM-dependent methyltransferase</fullName>
        <ecNumber evidence="3">2.1.-.-</ecNumber>
    </submittedName>
</protein>
<proteinExistence type="predicted"/>
<dbReference type="AlphaFoldDB" id="A0AAJ2U2B7"/>
<sequence length="252" mass="28924">MKLTNLEKYHDPLLYDAQNDTYTKDLSLIEEYADLCHGPIIDLACGTGRSAVYLAERGHHIIGVDIHQGMLDRARKKAESKNVKVDFHLQDATKLDLSVQSPFLFLVGNAFQHFLTNEEQDALLSGIHAHLEEEGIFLFGTRFLEKEDILGVKPYEASFTDHLGRKVTEVYEDIYHPLEQVLECVSQVIKIDGEKVQKKKETIRLRYVLPQEMKRLLEGHGFTILHAYSDWNKTPMHAKSKQLIYVCKKDSV</sequence>
<gene>
    <name evidence="3" type="ORF">RYX45_17575</name>
</gene>